<dbReference type="Pfam" id="PF07583">
    <property type="entry name" value="PSCyt2"/>
    <property type="match status" value="1"/>
</dbReference>
<evidence type="ECO:0000259" key="4">
    <source>
        <dbReference type="Pfam" id="PF07635"/>
    </source>
</evidence>
<feature type="domain" description="Cytochrome C Planctomycete-type" evidence="4">
    <location>
        <begin position="47"/>
        <end position="104"/>
    </location>
</feature>
<proteinExistence type="predicted"/>
<evidence type="ECO:0000259" key="3">
    <source>
        <dbReference type="Pfam" id="PF07587"/>
    </source>
</evidence>
<keyword evidence="1" id="KW-0732">Signal</keyword>
<dbReference type="InterPro" id="IPR011429">
    <property type="entry name" value="Cyt_c_Planctomycete-type"/>
</dbReference>
<feature type="domain" description="DUF1553" evidence="3">
    <location>
        <begin position="425"/>
        <end position="660"/>
    </location>
</feature>
<dbReference type="AlphaFoldDB" id="A0A517ZYA5"/>
<feature type="domain" description="DUF1549" evidence="2">
    <location>
        <begin position="168"/>
        <end position="369"/>
    </location>
</feature>
<feature type="chain" id="PRO_5022180555" evidence="1">
    <location>
        <begin position="21"/>
        <end position="868"/>
    </location>
</feature>
<accession>A0A517ZYA5</accession>
<dbReference type="InterPro" id="IPR011444">
    <property type="entry name" value="DUF1549"/>
</dbReference>
<dbReference type="RefSeq" id="WP_145380273.1">
    <property type="nucleotide sequence ID" value="NZ_CP036276.1"/>
</dbReference>
<evidence type="ECO:0000313" key="6">
    <source>
        <dbReference type="Proteomes" id="UP000319383"/>
    </source>
</evidence>
<evidence type="ECO:0000259" key="2">
    <source>
        <dbReference type="Pfam" id="PF07583"/>
    </source>
</evidence>
<sequence precursor="true">MRRLSYAILICLCGPLASFAEEPSTKITAEQEKFFETKIRPVLVQSCYECHSAKKQQFGLRVDSRKFLVDGGDGGSALTPGKVDESRLWEVLQHDPDDTQMPPDSKLPDDVLANIKAWIEMGAPWPASDIPAEAADDVHSNWRDHWAYQPIKRPAIPSPENDAWSLTEIDRFIAAKLAAAGLAPSPPADKESQLRRLKYDLLGLPAEYEEVQRFVNNNSPTAYDELVDEYLALPQFGERWARHWMDVSRYADTKGYLFREDRNYPDAWRYREWVIGALNQDLPYNEFVIKQIAADHVSDDPADLHAMGFLTLGRRFLNNRHDIIDDRIDVVTRGLMGLTVTCARCHDHKFDPIPAADYYSLYGVFNSCDEPKNEPSTLRLVDKEKPADPVIFLRGKPGNNGPKVPRQFLQVVHREERQPFQKGSGRLEMAQAIVAADNPLTARVWVNRVWGHLIGNALVRTPSDFGVRADPPTHPELLDYLAGTLIDNGWSTKQLIRAIVKSQAYRQQSDATLEIIANDPENELLTHMNRRRRDFEGLRDAVLAASGELDPTVGGQSVKITEQPFPKRRTVYAFVDRQNLPGLFRAFDFASPDTHSPKRYETDVPQQALFLMNSPFLLEQATQLVESIALDDPAEKVRRIYQQVLARQPTDSEIELAVRYVTGAVADTDPVEPNPWSYGYGDLDPEAGKLQAFTPLPHFTGKAWQGGAKLPDDTLSWTMLNPKGGHPGKNLQQVTVRRWTAPTDGRISVRGKLKHSKKEGDGVRGRILVAGVQQGEAWHVHNAEQKTPLKDIPVKAGETVEFVTDLWETLSHDGFEWPVTITLQSMTDDSTVKFSAEAQFAGPPPSPLTAWAQFAQILLLSNEFQFVD</sequence>
<evidence type="ECO:0000256" key="1">
    <source>
        <dbReference type="SAM" id="SignalP"/>
    </source>
</evidence>
<evidence type="ECO:0000313" key="5">
    <source>
        <dbReference type="EMBL" id="QDU47459.1"/>
    </source>
</evidence>
<name>A0A517ZYA5_9PLAN</name>
<feature type="signal peptide" evidence="1">
    <location>
        <begin position="1"/>
        <end position="20"/>
    </location>
</feature>
<dbReference type="Proteomes" id="UP000319383">
    <property type="component" value="Chromosome"/>
</dbReference>
<reference evidence="5 6" key="1">
    <citation type="submission" date="2019-02" db="EMBL/GenBank/DDBJ databases">
        <title>Deep-cultivation of Planctomycetes and their phenomic and genomic characterization uncovers novel biology.</title>
        <authorList>
            <person name="Wiegand S."/>
            <person name="Jogler M."/>
            <person name="Boedeker C."/>
            <person name="Pinto D."/>
            <person name="Vollmers J."/>
            <person name="Rivas-Marin E."/>
            <person name="Kohn T."/>
            <person name="Peeters S.H."/>
            <person name="Heuer A."/>
            <person name="Rast P."/>
            <person name="Oberbeckmann S."/>
            <person name="Bunk B."/>
            <person name="Jeske O."/>
            <person name="Meyerdierks A."/>
            <person name="Storesund J.E."/>
            <person name="Kallscheuer N."/>
            <person name="Luecker S."/>
            <person name="Lage O.M."/>
            <person name="Pohl T."/>
            <person name="Merkel B.J."/>
            <person name="Hornburger P."/>
            <person name="Mueller R.-W."/>
            <person name="Bruemmer F."/>
            <person name="Labrenz M."/>
            <person name="Spormann A.M."/>
            <person name="Op den Camp H."/>
            <person name="Overmann J."/>
            <person name="Amann R."/>
            <person name="Jetten M.S.M."/>
            <person name="Mascher T."/>
            <person name="Medema M.H."/>
            <person name="Devos D.P."/>
            <person name="Kaster A.-K."/>
            <person name="Ovreas L."/>
            <person name="Rohde M."/>
            <person name="Galperin M.Y."/>
            <person name="Jogler C."/>
        </authorList>
    </citation>
    <scope>NUCLEOTIDE SEQUENCE [LARGE SCALE GENOMIC DNA]</scope>
    <source>
        <strain evidence="5 6">Mal52</strain>
    </source>
</reference>
<keyword evidence="6" id="KW-1185">Reference proteome</keyword>
<dbReference type="KEGG" id="sdyn:Mal52_59900"/>
<dbReference type="PANTHER" id="PTHR35889">
    <property type="entry name" value="CYCLOINULO-OLIGOSACCHARIDE FRUCTANOTRANSFERASE-RELATED"/>
    <property type="match status" value="1"/>
</dbReference>
<protein>
    <submittedName>
        <fullName evidence="5">Planctomycete cytochrome C</fullName>
    </submittedName>
</protein>
<organism evidence="5 6">
    <name type="scientific">Symmachiella dynata</name>
    <dbReference type="NCBI Taxonomy" id="2527995"/>
    <lineage>
        <taxon>Bacteria</taxon>
        <taxon>Pseudomonadati</taxon>
        <taxon>Planctomycetota</taxon>
        <taxon>Planctomycetia</taxon>
        <taxon>Planctomycetales</taxon>
        <taxon>Planctomycetaceae</taxon>
        <taxon>Symmachiella</taxon>
    </lineage>
</organism>
<dbReference type="EMBL" id="CP036276">
    <property type="protein sequence ID" value="QDU47459.1"/>
    <property type="molecule type" value="Genomic_DNA"/>
</dbReference>
<dbReference type="PANTHER" id="PTHR35889:SF3">
    <property type="entry name" value="F-BOX DOMAIN-CONTAINING PROTEIN"/>
    <property type="match status" value="1"/>
</dbReference>
<dbReference type="Pfam" id="PF07587">
    <property type="entry name" value="PSD1"/>
    <property type="match status" value="1"/>
</dbReference>
<dbReference type="InterPro" id="IPR022655">
    <property type="entry name" value="DUF1553"/>
</dbReference>
<gene>
    <name evidence="5" type="ORF">Mal52_59900</name>
</gene>
<dbReference type="Pfam" id="PF07635">
    <property type="entry name" value="PSCyt1"/>
    <property type="match status" value="1"/>
</dbReference>